<dbReference type="Pfam" id="PF01478">
    <property type="entry name" value="Peptidase_A24"/>
    <property type="match status" value="1"/>
</dbReference>
<feature type="transmembrane region" description="Helical" evidence="1">
    <location>
        <begin position="110"/>
        <end position="138"/>
    </location>
</feature>
<feature type="transmembrane region" description="Helical" evidence="1">
    <location>
        <begin position="29"/>
        <end position="51"/>
    </location>
</feature>
<dbReference type="GO" id="GO:0016020">
    <property type="term" value="C:membrane"/>
    <property type="evidence" value="ECO:0007669"/>
    <property type="project" value="InterPro"/>
</dbReference>
<feature type="transmembrane region" description="Helical" evidence="1">
    <location>
        <begin position="144"/>
        <end position="161"/>
    </location>
</feature>
<keyword evidence="1" id="KW-1133">Transmembrane helix</keyword>
<dbReference type="AlphaFoldDB" id="A0A7T4EE15"/>
<dbReference type="RefSeq" id="WP_084036310.1">
    <property type="nucleotide sequence ID" value="NZ_CP066007.1"/>
</dbReference>
<organism evidence="3 4">
    <name type="scientific">Corynebacterium glucuronolyticum</name>
    <dbReference type="NCBI Taxonomy" id="39791"/>
    <lineage>
        <taxon>Bacteria</taxon>
        <taxon>Bacillati</taxon>
        <taxon>Actinomycetota</taxon>
        <taxon>Actinomycetes</taxon>
        <taxon>Mycobacteriales</taxon>
        <taxon>Corynebacteriaceae</taxon>
        <taxon>Corynebacterium</taxon>
    </lineage>
</organism>
<feature type="transmembrane region" description="Helical" evidence="1">
    <location>
        <begin position="83"/>
        <end position="103"/>
    </location>
</feature>
<name>A0A7T4EE15_9CORY</name>
<dbReference type="GeneID" id="92760158"/>
<evidence type="ECO:0000313" key="4">
    <source>
        <dbReference type="Proteomes" id="UP000596145"/>
    </source>
</evidence>
<dbReference type="GO" id="GO:0004190">
    <property type="term" value="F:aspartic-type endopeptidase activity"/>
    <property type="evidence" value="ECO:0007669"/>
    <property type="project" value="InterPro"/>
</dbReference>
<sequence>MWGDIAQAEQQLPATHLLVGVIAKGVDEWVGTAVLILTFVWMCLLVGWDVCFRRLPNWLTVPAWLVAPTACVVLDGAHAQERLLAGVVWVALYLAVGLLTGGVGGGDIKVAFPLGIIVGFPYLFAAVAGASVITLLSARPTHPVAHGPAMILAVVLCYYARSLCAGF</sequence>
<keyword evidence="1" id="KW-0472">Membrane</keyword>
<evidence type="ECO:0000259" key="2">
    <source>
        <dbReference type="Pfam" id="PF01478"/>
    </source>
</evidence>
<gene>
    <name evidence="3" type="ORF">I6I10_09120</name>
</gene>
<accession>A0A7T4EE15</accession>
<dbReference type="EMBL" id="CP066007">
    <property type="protein sequence ID" value="QQB45658.1"/>
    <property type="molecule type" value="Genomic_DNA"/>
</dbReference>
<evidence type="ECO:0000313" key="3">
    <source>
        <dbReference type="EMBL" id="QQB45658.1"/>
    </source>
</evidence>
<dbReference type="Gene3D" id="1.20.120.1220">
    <property type="match status" value="1"/>
</dbReference>
<evidence type="ECO:0000256" key="1">
    <source>
        <dbReference type="SAM" id="Phobius"/>
    </source>
</evidence>
<dbReference type="OrthoDB" id="4428077at2"/>
<feature type="domain" description="Prepilin type IV endopeptidase peptidase" evidence="2">
    <location>
        <begin position="37"/>
        <end position="136"/>
    </location>
</feature>
<keyword evidence="1" id="KW-0812">Transmembrane</keyword>
<dbReference type="InterPro" id="IPR000045">
    <property type="entry name" value="Prepilin_IV_endopep_pep"/>
</dbReference>
<proteinExistence type="predicted"/>
<reference evidence="3 4" key="1">
    <citation type="submission" date="2020-12" db="EMBL/GenBank/DDBJ databases">
        <title>FDA dAtabase for Regulatory Grade micrObial Sequences (FDA-ARGOS): Supporting development and validation of Infectious Disease Dx tests.</title>
        <authorList>
            <person name="Sproer C."/>
            <person name="Gronow S."/>
            <person name="Severitt S."/>
            <person name="Schroder I."/>
            <person name="Tallon L."/>
            <person name="Sadzewicz L."/>
            <person name="Zhao X."/>
            <person name="Boylan J."/>
            <person name="Ott S."/>
            <person name="Bowen H."/>
            <person name="Vavikolanu K."/>
            <person name="Mehta A."/>
            <person name="Aluvathingal J."/>
            <person name="Nadendla S."/>
            <person name="Lowell S."/>
            <person name="Myers T."/>
            <person name="Yan Y."/>
            <person name="Sichtig H."/>
        </authorList>
    </citation>
    <scope>NUCLEOTIDE SEQUENCE [LARGE SCALE GENOMIC DNA]</scope>
    <source>
        <strain evidence="3 4">FDAARGOS_1053</strain>
    </source>
</reference>
<feature type="transmembrane region" description="Helical" evidence="1">
    <location>
        <begin position="58"/>
        <end position="77"/>
    </location>
</feature>
<dbReference type="Proteomes" id="UP000596145">
    <property type="component" value="Chromosome"/>
</dbReference>
<protein>
    <submittedName>
        <fullName evidence="3">Prepilin peptidase</fullName>
    </submittedName>
</protein>